<evidence type="ECO:0000313" key="3">
    <source>
        <dbReference type="Proteomes" id="UP000823612"/>
    </source>
</evidence>
<evidence type="ECO:0000259" key="1">
    <source>
        <dbReference type="Pfam" id="PF09820"/>
    </source>
</evidence>
<reference evidence="2" key="1">
    <citation type="submission" date="2020-10" db="EMBL/GenBank/DDBJ databases">
        <authorList>
            <person name="Gilroy R."/>
        </authorList>
    </citation>
    <scope>NUCLEOTIDE SEQUENCE</scope>
    <source>
        <strain evidence="2">2889</strain>
    </source>
</reference>
<protein>
    <submittedName>
        <fullName evidence="2">AAA family ATPase</fullName>
    </submittedName>
</protein>
<dbReference type="Proteomes" id="UP000823612">
    <property type="component" value="Unassembled WGS sequence"/>
</dbReference>
<feature type="non-terminal residue" evidence="2">
    <location>
        <position position="42"/>
    </location>
</feature>
<accession>A0A9D9H1A3</accession>
<organism evidence="2 3">
    <name type="scientific">Candidatus Pullibacteroides excrementavium</name>
    <dbReference type="NCBI Taxonomy" id="2840905"/>
    <lineage>
        <taxon>Bacteria</taxon>
        <taxon>Pseudomonadati</taxon>
        <taxon>Bacteroidota</taxon>
        <taxon>Bacteroidia</taxon>
        <taxon>Bacteroidales</taxon>
        <taxon>Candidatus Pullibacteroides</taxon>
    </lineage>
</organism>
<sequence length="42" mass="4892">MLYPIGIQNFESLRKGGFTYVDKTELIYQLAATGRYYFLGRP</sequence>
<dbReference type="EMBL" id="JADIMZ010000014">
    <property type="protein sequence ID" value="MBO8431872.1"/>
    <property type="molecule type" value="Genomic_DNA"/>
</dbReference>
<dbReference type="Pfam" id="PF09820">
    <property type="entry name" value="AAA-ATPase_like"/>
    <property type="match status" value="1"/>
</dbReference>
<name>A0A9D9H1A3_9BACT</name>
<feature type="domain" description="AAA-ATPase-like" evidence="1">
    <location>
        <begin position="4"/>
        <end position="42"/>
    </location>
</feature>
<reference evidence="2" key="2">
    <citation type="journal article" date="2021" name="PeerJ">
        <title>Extensive microbial diversity within the chicken gut microbiome revealed by metagenomics and culture.</title>
        <authorList>
            <person name="Gilroy R."/>
            <person name="Ravi A."/>
            <person name="Getino M."/>
            <person name="Pursley I."/>
            <person name="Horton D.L."/>
            <person name="Alikhan N.F."/>
            <person name="Baker D."/>
            <person name="Gharbi K."/>
            <person name="Hall N."/>
            <person name="Watson M."/>
            <person name="Adriaenssens E.M."/>
            <person name="Foster-Nyarko E."/>
            <person name="Jarju S."/>
            <person name="Secka A."/>
            <person name="Antonio M."/>
            <person name="Oren A."/>
            <person name="Chaudhuri R.R."/>
            <person name="La Ragione R."/>
            <person name="Hildebrand F."/>
            <person name="Pallen M.J."/>
        </authorList>
    </citation>
    <scope>NUCLEOTIDE SEQUENCE</scope>
    <source>
        <strain evidence="2">2889</strain>
    </source>
</reference>
<dbReference type="InterPro" id="IPR018631">
    <property type="entry name" value="AAA-ATPase-like_dom"/>
</dbReference>
<dbReference type="AlphaFoldDB" id="A0A9D9H1A3"/>
<gene>
    <name evidence="2" type="ORF">IAB08_01070</name>
</gene>
<comment type="caution">
    <text evidence="2">The sequence shown here is derived from an EMBL/GenBank/DDBJ whole genome shotgun (WGS) entry which is preliminary data.</text>
</comment>
<evidence type="ECO:0000313" key="2">
    <source>
        <dbReference type="EMBL" id="MBO8431872.1"/>
    </source>
</evidence>
<proteinExistence type="predicted"/>